<dbReference type="SMART" id="SM01404">
    <property type="entry name" value="CIMR"/>
    <property type="match status" value="3"/>
</dbReference>
<evidence type="ECO:0000256" key="7">
    <source>
        <dbReference type="ARBA" id="ARBA00023157"/>
    </source>
</evidence>
<feature type="domain" description="MRH" evidence="9">
    <location>
        <begin position="303"/>
        <end position="444"/>
    </location>
</feature>
<feature type="transmembrane region" description="Helical" evidence="8">
    <location>
        <begin position="766"/>
        <end position="788"/>
    </location>
</feature>
<evidence type="ECO:0000256" key="6">
    <source>
        <dbReference type="ARBA" id="ARBA00023136"/>
    </source>
</evidence>
<gene>
    <name evidence="10" type="ORF">AMK59_9</name>
</gene>
<evidence type="ECO:0000313" key="11">
    <source>
        <dbReference type="Proteomes" id="UP000051574"/>
    </source>
</evidence>
<dbReference type="GO" id="GO:0005537">
    <property type="term" value="F:D-mannose binding"/>
    <property type="evidence" value="ECO:0007669"/>
    <property type="project" value="InterPro"/>
</dbReference>
<dbReference type="InterPro" id="IPR044865">
    <property type="entry name" value="MRH_dom"/>
</dbReference>
<organism evidence="10 11">
    <name type="scientific">Oryctes borbonicus</name>
    <dbReference type="NCBI Taxonomy" id="1629725"/>
    <lineage>
        <taxon>Eukaryota</taxon>
        <taxon>Metazoa</taxon>
        <taxon>Ecdysozoa</taxon>
        <taxon>Arthropoda</taxon>
        <taxon>Hexapoda</taxon>
        <taxon>Insecta</taxon>
        <taxon>Pterygota</taxon>
        <taxon>Neoptera</taxon>
        <taxon>Endopterygota</taxon>
        <taxon>Coleoptera</taxon>
        <taxon>Polyphaga</taxon>
        <taxon>Scarabaeiformia</taxon>
        <taxon>Scarabaeidae</taxon>
        <taxon>Dynastinae</taxon>
        <taxon>Oryctes</taxon>
    </lineage>
</organism>
<evidence type="ECO:0000256" key="2">
    <source>
        <dbReference type="ARBA" id="ARBA00022448"/>
    </source>
</evidence>
<keyword evidence="6 8" id="KW-0472">Membrane</keyword>
<evidence type="ECO:0000313" key="10">
    <source>
        <dbReference type="EMBL" id="KRT85996.1"/>
    </source>
</evidence>
<protein>
    <recommendedName>
        <fullName evidence="9">MRH domain-containing protein</fullName>
    </recommendedName>
</protein>
<feature type="domain" description="MRH" evidence="9">
    <location>
        <begin position="19"/>
        <end position="159"/>
    </location>
</feature>
<dbReference type="InterPro" id="IPR000479">
    <property type="entry name" value="CIMR_rpt"/>
</dbReference>
<proteinExistence type="predicted"/>
<evidence type="ECO:0000259" key="9">
    <source>
        <dbReference type="PROSITE" id="PS51914"/>
    </source>
</evidence>
<evidence type="ECO:0000256" key="8">
    <source>
        <dbReference type="SAM" id="Phobius"/>
    </source>
</evidence>
<keyword evidence="11" id="KW-1185">Reference proteome</keyword>
<dbReference type="InterPro" id="IPR009011">
    <property type="entry name" value="Man6P_isomerase_rcpt-bd_dom_sf"/>
</dbReference>
<evidence type="ECO:0000256" key="5">
    <source>
        <dbReference type="ARBA" id="ARBA00022989"/>
    </source>
</evidence>
<reference evidence="10 11" key="1">
    <citation type="submission" date="2015-09" db="EMBL/GenBank/DDBJ databases">
        <title>Draft genome of the scarab beetle Oryctes borbonicus.</title>
        <authorList>
            <person name="Meyer J.M."/>
            <person name="Markov G.V."/>
            <person name="Baskaran P."/>
            <person name="Herrmann M."/>
            <person name="Sommer R.J."/>
            <person name="Roedelsperger C."/>
        </authorList>
    </citation>
    <scope>NUCLEOTIDE SEQUENCE [LARGE SCALE GENOMIC DNA]</scope>
    <source>
        <strain evidence="10">OB123</strain>
        <tissue evidence="10">Whole animal</tissue>
    </source>
</reference>
<keyword evidence="3 8" id="KW-0812">Transmembrane</keyword>
<keyword evidence="7" id="KW-1015">Disulfide bond</keyword>
<accession>A0A0T6BF91</accession>
<comment type="subcellular location">
    <subcellularLocation>
        <location evidence="1">Endomembrane system</location>
    </subcellularLocation>
</comment>
<keyword evidence="4" id="KW-0732">Signal</keyword>
<dbReference type="Pfam" id="PF00878">
    <property type="entry name" value="CIMR"/>
    <property type="match status" value="3"/>
</dbReference>
<feature type="non-terminal residue" evidence="10">
    <location>
        <position position="1"/>
    </location>
</feature>
<dbReference type="GO" id="GO:0007041">
    <property type="term" value="P:lysosomal transport"/>
    <property type="evidence" value="ECO:0007669"/>
    <property type="project" value="InterPro"/>
</dbReference>
<evidence type="ECO:0000256" key="1">
    <source>
        <dbReference type="ARBA" id="ARBA00004308"/>
    </source>
</evidence>
<dbReference type="PANTHER" id="PTHR15071:SF0">
    <property type="entry name" value="MANNOSE 6-PHOSPHATE RECEPTOR-LIKE PROTEIN 1"/>
    <property type="match status" value="1"/>
</dbReference>
<dbReference type="Gene3D" id="2.70.130.10">
    <property type="entry name" value="Mannose-6-phosphate receptor binding domain"/>
    <property type="match status" value="3"/>
</dbReference>
<dbReference type="OrthoDB" id="4504960at2759"/>
<dbReference type="GO" id="GO:0010008">
    <property type="term" value="C:endosome membrane"/>
    <property type="evidence" value="ECO:0007669"/>
    <property type="project" value="UniProtKB-SubCell"/>
</dbReference>
<sequence>LKLSKFVMESSLGCVKLPMNCKFTDLTNYEYDLSGLHRPQGDAWFVANEQNMLIRMNICGPLRYAGIASECKDKESQICGRILSDDDLSYGAVLVDKHVEGDLVKARLVHGSLCPRNAAIALSTNLSWRCSFEEKNPKLVGVHDCSIEISWETPRACPRSIIGSHTLNIHDQLGNRDLTALCGVDRIHLLDASSSIRYNPCSTLESPCAHAKNVSACLHVGKREMILGYYKAEKLRSENGILSAKYVGEDCGRLSISFICDYNALVTGEVSVKIIHSNCIYDMSIATPRVCAARLDRRRNGEDACITISNGLLYNLTSLSLANRNYKYQDRKNNTEYAVNICNPIVTEPTAVCKVDSAICMNNLNEPNFKHRFFRIGVYPGKLQIENGQAQLVYTNGDICANGKFASATIAFICSKGHEDAPTFVKTEDCHYEFIWKTRHSCPTNVSVNYERPTSCTVPFGSSFLNLTSVESKMFQLSYEDHANFTFNICHDSYMVTYADGRKDTFRTLRKTDGESLQFTVDMHCNSKLKSWNVVKILFECKASDEEVFELASTENCTAYVRCRSKMFCMERFISLKEKIVNGIGTFVEKFATRWSYDKIPVPTNTADEANAETAVIDSEILEATSASPLPQHTLESLCIIRIGSREIRLNNFVPMTMLSQTGNQYSIGMEAGSKQRCGNYICKGNTTLATLNTCPLVTGDGSNSNVQLIFNGTLVKNRPFVTTVVLKCNDSMRRSEVSSENDTSLTLFYPLEEVCLPPVESSTGVILGCTVAALILSFVIIVTYYCYRRRRKYGLLECVDKSAMRLYTRDTQA</sequence>
<dbReference type="GO" id="GO:0000139">
    <property type="term" value="C:Golgi membrane"/>
    <property type="evidence" value="ECO:0007669"/>
    <property type="project" value="UniProtKB-SubCell"/>
</dbReference>
<keyword evidence="5 8" id="KW-1133">Transmembrane helix</keyword>
<dbReference type="PROSITE" id="PS51914">
    <property type="entry name" value="MRH"/>
    <property type="match status" value="2"/>
</dbReference>
<evidence type="ECO:0000256" key="4">
    <source>
        <dbReference type="ARBA" id="ARBA00022729"/>
    </source>
</evidence>
<dbReference type="GO" id="GO:0038023">
    <property type="term" value="F:signaling receptor activity"/>
    <property type="evidence" value="ECO:0007669"/>
    <property type="project" value="InterPro"/>
</dbReference>
<dbReference type="SUPFAM" id="SSF50911">
    <property type="entry name" value="Mannose 6-phosphate receptor domain"/>
    <property type="match status" value="3"/>
</dbReference>
<keyword evidence="2" id="KW-0813">Transport</keyword>
<dbReference type="Proteomes" id="UP000051574">
    <property type="component" value="Unassembled WGS sequence"/>
</dbReference>
<comment type="caution">
    <text evidence="10">The sequence shown here is derived from an EMBL/GenBank/DDBJ whole genome shotgun (WGS) entry which is preliminary data.</text>
</comment>
<dbReference type="PANTHER" id="PTHR15071">
    <property type="entry name" value="MANNOSE-6-PHOSPHATE RECEPTOR FAMILY MEMBER"/>
    <property type="match status" value="1"/>
</dbReference>
<evidence type="ECO:0000256" key="3">
    <source>
        <dbReference type="ARBA" id="ARBA00022692"/>
    </source>
</evidence>
<dbReference type="AlphaFoldDB" id="A0A0T6BF91"/>
<dbReference type="EMBL" id="LJIG01000944">
    <property type="protein sequence ID" value="KRT85996.1"/>
    <property type="molecule type" value="Genomic_DNA"/>
</dbReference>
<name>A0A0T6BF91_9SCAR</name>